<name>A0A8J7KMX0_9ACTN</name>
<organism evidence="6 7">
    <name type="scientific">Longispora fulva</name>
    <dbReference type="NCBI Taxonomy" id="619741"/>
    <lineage>
        <taxon>Bacteria</taxon>
        <taxon>Bacillati</taxon>
        <taxon>Actinomycetota</taxon>
        <taxon>Actinomycetes</taxon>
        <taxon>Micromonosporales</taxon>
        <taxon>Micromonosporaceae</taxon>
        <taxon>Longispora</taxon>
    </lineage>
</organism>
<sequence>MNKLAVCLGESMAVLVPESPGPLDEVETFRRGIGGAESNVARGLAALGTRTAWLSRVGDDGFGRHLVGALRADGVDVSGVETDPDRPTGLYVKEIGAGPPHDLPVGRSRLHYYRAGSAASAMGPEFVDRPAVAALLAEADMLHLSGITAALSDSCLALVHHLMIGRRAGQVVSFDLNWRPALWRDYDPAVLRPLLDAADVVLLGADEALAAFGVNTPDKLRELLPSPRSLVIKDGALRATTVDRQGGCVTEPALAVDVVDAVGAGDAFAAGYLTGVLRDLDEPRRLRLGHLTAAATLVVTGDHGQPLGLDALLDATPEEWAATRISPTKAPTRAAAPGRLPGPAGPAPDGPTPDPAAPAAARPDHRQDEA</sequence>
<dbReference type="PANTHER" id="PTHR43320">
    <property type="entry name" value="SUGAR KINASE"/>
    <property type="match status" value="1"/>
</dbReference>
<keyword evidence="3" id="KW-0418">Kinase</keyword>
<feature type="compositionally biased region" description="Pro residues" evidence="4">
    <location>
        <begin position="343"/>
        <end position="356"/>
    </location>
</feature>
<accession>A0A8J7KMX0</accession>
<dbReference type="InterPro" id="IPR029056">
    <property type="entry name" value="Ribokinase-like"/>
</dbReference>
<dbReference type="CDD" id="cd01166">
    <property type="entry name" value="KdgK"/>
    <property type="match status" value="1"/>
</dbReference>
<reference evidence="6" key="1">
    <citation type="submission" date="2020-11" db="EMBL/GenBank/DDBJ databases">
        <title>Sequencing the genomes of 1000 actinobacteria strains.</title>
        <authorList>
            <person name="Klenk H.-P."/>
        </authorList>
    </citation>
    <scope>NUCLEOTIDE SEQUENCE</scope>
    <source>
        <strain evidence="6">DSM 45356</strain>
    </source>
</reference>
<gene>
    <name evidence="6" type="ORF">IW245_007183</name>
</gene>
<evidence type="ECO:0000256" key="4">
    <source>
        <dbReference type="SAM" id="MobiDB-lite"/>
    </source>
</evidence>
<evidence type="ECO:0000259" key="5">
    <source>
        <dbReference type="Pfam" id="PF00294"/>
    </source>
</evidence>
<dbReference type="PANTHER" id="PTHR43320:SF2">
    <property type="entry name" value="2-DEHYDRO-3-DEOXYGLUCONOKINASE_2-DEHYDRO-3-DEOXYGALACTONOKINASE"/>
    <property type="match status" value="1"/>
</dbReference>
<dbReference type="InterPro" id="IPR011611">
    <property type="entry name" value="PfkB_dom"/>
</dbReference>
<dbReference type="Gene3D" id="3.40.1190.20">
    <property type="match status" value="1"/>
</dbReference>
<feature type="region of interest" description="Disordered" evidence="4">
    <location>
        <begin position="323"/>
        <end position="370"/>
    </location>
</feature>
<proteinExistence type="inferred from homology"/>
<dbReference type="SUPFAM" id="SSF53613">
    <property type="entry name" value="Ribokinase-like"/>
    <property type="match status" value="1"/>
</dbReference>
<evidence type="ECO:0000256" key="2">
    <source>
        <dbReference type="ARBA" id="ARBA00022679"/>
    </source>
</evidence>
<protein>
    <submittedName>
        <fullName evidence="6">2-dehydro-3-deoxygluconokinase</fullName>
        <ecNumber evidence="6">2.7.1.45</ecNumber>
    </submittedName>
</protein>
<feature type="compositionally biased region" description="Low complexity" evidence="4">
    <location>
        <begin position="330"/>
        <end position="342"/>
    </location>
</feature>
<evidence type="ECO:0000256" key="1">
    <source>
        <dbReference type="ARBA" id="ARBA00010688"/>
    </source>
</evidence>
<dbReference type="Proteomes" id="UP000622552">
    <property type="component" value="Unassembled WGS sequence"/>
</dbReference>
<dbReference type="Pfam" id="PF00294">
    <property type="entry name" value="PfkB"/>
    <property type="match status" value="1"/>
</dbReference>
<dbReference type="GO" id="GO:0008673">
    <property type="term" value="F:2-dehydro-3-deoxygluconokinase activity"/>
    <property type="evidence" value="ECO:0007669"/>
    <property type="project" value="UniProtKB-EC"/>
</dbReference>
<feature type="domain" description="Carbohydrate kinase PfkB" evidence="5">
    <location>
        <begin position="3"/>
        <end position="301"/>
    </location>
</feature>
<keyword evidence="7" id="KW-1185">Reference proteome</keyword>
<dbReference type="InterPro" id="IPR052700">
    <property type="entry name" value="Carb_kinase_PfkB-like"/>
</dbReference>
<dbReference type="AlphaFoldDB" id="A0A8J7KMX0"/>
<dbReference type="EMBL" id="JADOUF010000001">
    <property type="protein sequence ID" value="MBG6140989.1"/>
    <property type="molecule type" value="Genomic_DNA"/>
</dbReference>
<evidence type="ECO:0000313" key="7">
    <source>
        <dbReference type="Proteomes" id="UP000622552"/>
    </source>
</evidence>
<evidence type="ECO:0000256" key="3">
    <source>
        <dbReference type="ARBA" id="ARBA00022777"/>
    </source>
</evidence>
<comment type="similarity">
    <text evidence="1">Belongs to the carbohydrate kinase PfkB family.</text>
</comment>
<dbReference type="EC" id="2.7.1.45" evidence="6"/>
<evidence type="ECO:0000313" key="6">
    <source>
        <dbReference type="EMBL" id="MBG6140989.1"/>
    </source>
</evidence>
<dbReference type="RefSeq" id="WP_197007476.1">
    <property type="nucleotide sequence ID" value="NZ_BONS01000019.1"/>
</dbReference>
<comment type="caution">
    <text evidence="6">The sequence shown here is derived from an EMBL/GenBank/DDBJ whole genome shotgun (WGS) entry which is preliminary data.</text>
</comment>
<keyword evidence="2 6" id="KW-0808">Transferase</keyword>